<proteinExistence type="predicted"/>
<feature type="compositionally biased region" description="Polar residues" evidence="1">
    <location>
        <begin position="171"/>
        <end position="182"/>
    </location>
</feature>
<protein>
    <submittedName>
        <fullName evidence="2">M66 family metalloprotease</fullName>
    </submittedName>
</protein>
<organism evidence="2 3">
    <name type="scientific">Aquincola agrisoli</name>
    <dbReference type="NCBI Taxonomy" id="3119538"/>
    <lineage>
        <taxon>Bacteria</taxon>
        <taxon>Pseudomonadati</taxon>
        <taxon>Pseudomonadota</taxon>
        <taxon>Betaproteobacteria</taxon>
        <taxon>Burkholderiales</taxon>
        <taxon>Sphaerotilaceae</taxon>
        <taxon>Aquincola</taxon>
    </lineage>
</organism>
<dbReference type="PANTHER" id="PTHR39540">
    <property type="match status" value="1"/>
</dbReference>
<reference evidence="2 3" key="1">
    <citation type="submission" date="2024-02" db="EMBL/GenBank/DDBJ databases">
        <title>Genome sequence of Aquincola sp. MAHUQ-54.</title>
        <authorList>
            <person name="Huq M.A."/>
        </authorList>
    </citation>
    <scope>NUCLEOTIDE SEQUENCE [LARGE SCALE GENOMIC DNA]</scope>
    <source>
        <strain evidence="2 3">MAHUQ-54</strain>
    </source>
</reference>
<dbReference type="AlphaFoldDB" id="A0AAW9QPX4"/>
<accession>A0AAW9QPX4</accession>
<feature type="region of interest" description="Disordered" evidence="1">
    <location>
        <begin position="169"/>
        <end position="188"/>
    </location>
</feature>
<dbReference type="PANTHER" id="PTHR39540:SF1">
    <property type="entry name" value="DICTOMALLEIN-1-RELATED"/>
    <property type="match status" value="1"/>
</dbReference>
<evidence type="ECO:0000313" key="2">
    <source>
        <dbReference type="EMBL" id="MEF7617434.1"/>
    </source>
</evidence>
<dbReference type="InterPro" id="IPR051256">
    <property type="entry name" value="Dictomallein"/>
</dbReference>
<comment type="caution">
    <text evidence="2">The sequence shown here is derived from an EMBL/GenBank/DDBJ whole genome shotgun (WGS) entry which is preliminary data.</text>
</comment>
<keyword evidence="2" id="KW-0378">Hydrolase</keyword>
<keyword evidence="3" id="KW-1185">Reference proteome</keyword>
<evidence type="ECO:0000256" key="1">
    <source>
        <dbReference type="SAM" id="MobiDB-lite"/>
    </source>
</evidence>
<sequence>METGWPFFFLVANRPALVKVDVSAPSGTAVPTGHVTARWPDGRSETLCLRSPAALPAAVDMRPQPLKQDLGNSYALALPAAWLRPGLALSIDLDGGATVSRSASELKVGASPELTLVIANMLLFGDTRPQPMGDELAEFGSKLPISGLRVATLPFDLALPRLVIPPRGDSLTPNGATQSTPAQWADRMPSCTPAQKAAGTCVPYSGYGILTSALALVAALQRANGMTELSLWYGALGLGSGLGGGLGGSSVGIADGFGLPFNHEMGHAMGLPHLGSVTGARQTSPTALMHPYVGETVQGDGQPLGGGFGRTAAYDPLDHGIVQAVCADTALEQHDPMQRSCNTLRAGRKLDHFSDSAIFKLLRYFNGDPDPVGGTVPYFSRLLPGSSAEQPVATRFQFPSDWGRAQATVDSDGTWTVKRWSATANAYVQLQRPPGGDAGFLDVPPPAPAGQRFERYYDFKFPQEVDVPVFTVFGTFNVTDDATSTIYDVRTTRGNLMRLWEPARPEHFDLMRRGTGVDGFRAGYDLHLRVTWQDGSVRTFAMPWHVSPTTDPMKGFATWAFNVPDDGRALDRVELLYRPLCVYTAGISYSCNIGLPSNGITAANVYDRARVAARWIAPR</sequence>
<dbReference type="Proteomes" id="UP001336250">
    <property type="component" value="Unassembled WGS sequence"/>
</dbReference>
<evidence type="ECO:0000313" key="3">
    <source>
        <dbReference type="Proteomes" id="UP001336250"/>
    </source>
</evidence>
<dbReference type="GO" id="GO:0008237">
    <property type="term" value="F:metallopeptidase activity"/>
    <property type="evidence" value="ECO:0007669"/>
    <property type="project" value="UniProtKB-KW"/>
</dbReference>
<keyword evidence="2" id="KW-0645">Protease</keyword>
<dbReference type="RefSeq" id="WP_332293196.1">
    <property type="nucleotide sequence ID" value="NZ_JAZIBG010000056.1"/>
</dbReference>
<gene>
    <name evidence="2" type="ORF">V4F39_26215</name>
</gene>
<name>A0AAW9QPX4_9BURK</name>
<dbReference type="EMBL" id="JAZIBG010000056">
    <property type="protein sequence ID" value="MEF7617434.1"/>
    <property type="molecule type" value="Genomic_DNA"/>
</dbReference>
<dbReference type="Pfam" id="PF10462">
    <property type="entry name" value="Peptidase_M66"/>
    <property type="match status" value="1"/>
</dbReference>
<dbReference type="SUPFAM" id="SSF55486">
    <property type="entry name" value="Metalloproteases ('zincins'), catalytic domain"/>
    <property type="match status" value="1"/>
</dbReference>
<keyword evidence="2" id="KW-0482">Metalloprotease</keyword>